<dbReference type="InterPro" id="IPR029071">
    <property type="entry name" value="Ubiquitin-like_domsf"/>
</dbReference>
<dbReference type="Proteomes" id="UP001444071">
    <property type="component" value="Unassembled WGS sequence"/>
</dbReference>
<feature type="region of interest" description="Disordered" evidence="1">
    <location>
        <begin position="130"/>
        <end position="151"/>
    </location>
</feature>
<accession>A0ABV0WDB0</accession>
<protein>
    <recommendedName>
        <fullName evidence="2">PI3K-RBD domain-containing protein</fullName>
    </recommendedName>
</protein>
<gene>
    <name evidence="3" type="ORF">XENORESO_007490</name>
</gene>
<dbReference type="PROSITE" id="PS51546">
    <property type="entry name" value="PI3K_RBD"/>
    <property type="match status" value="1"/>
</dbReference>
<dbReference type="EMBL" id="JAHRIM010042475">
    <property type="protein sequence ID" value="MEQ2267551.1"/>
    <property type="molecule type" value="Genomic_DNA"/>
</dbReference>
<keyword evidence="4" id="KW-1185">Reference proteome</keyword>
<evidence type="ECO:0000313" key="3">
    <source>
        <dbReference type="EMBL" id="MEQ2267551.1"/>
    </source>
</evidence>
<feature type="non-terminal residue" evidence="3">
    <location>
        <position position="1"/>
    </location>
</feature>
<comment type="caution">
    <text evidence="3">The sequence shown here is derived from an EMBL/GenBank/DDBJ whole genome shotgun (WGS) entry which is preliminary data.</text>
</comment>
<evidence type="ECO:0000256" key="1">
    <source>
        <dbReference type="SAM" id="MobiDB-lite"/>
    </source>
</evidence>
<feature type="domain" description="PI3K-RBD" evidence="2">
    <location>
        <begin position="1"/>
        <end position="26"/>
    </location>
</feature>
<evidence type="ECO:0000259" key="2">
    <source>
        <dbReference type="PROSITE" id="PS51546"/>
    </source>
</evidence>
<dbReference type="InterPro" id="IPR000341">
    <property type="entry name" value="PI3K_Ras-bd_dom"/>
</dbReference>
<organism evidence="3 4">
    <name type="scientific">Xenotaenia resolanae</name>
    <dbReference type="NCBI Taxonomy" id="208358"/>
    <lineage>
        <taxon>Eukaryota</taxon>
        <taxon>Metazoa</taxon>
        <taxon>Chordata</taxon>
        <taxon>Craniata</taxon>
        <taxon>Vertebrata</taxon>
        <taxon>Euteleostomi</taxon>
        <taxon>Actinopterygii</taxon>
        <taxon>Neopterygii</taxon>
        <taxon>Teleostei</taxon>
        <taxon>Neoteleostei</taxon>
        <taxon>Acanthomorphata</taxon>
        <taxon>Ovalentaria</taxon>
        <taxon>Atherinomorphae</taxon>
        <taxon>Cyprinodontiformes</taxon>
        <taxon>Goodeidae</taxon>
        <taxon>Xenotaenia</taxon>
    </lineage>
</organism>
<name>A0ABV0WDB0_9TELE</name>
<dbReference type="SUPFAM" id="SSF54236">
    <property type="entry name" value="Ubiquitin-like"/>
    <property type="match status" value="1"/>
</dbReference>
<proteinExistence type="predicted"/>
<reference evidence="3 4" key="1">
    <citation type="submission" date="2021-06" db="EMBL/GenBank/DDBJ databases">
        <authorList>
            <person name="Palmer J.M."/>
        </authorList>
    </citation>
    <scope>NUCLEOTIDE SEQUENCE [LARGE SCALE GENOMIC DNA]</scope>
    <source>
        <strain evidence="3 4">XR_2019</strain>
        <tissue evidence="3">Muscle</tissue>
    </source>
</reference>
<feature type="compositionally biased region" description="Low complexity" evidence="1">
    <location>
        <begin position="136"/>
        <end position="149"/>
    </location>
</feature>
<evidence type="ECO:0000313" key="4">
    <source>
        <dbReference type="Proteomes" id="UP001444071"/>
    </source>
</evidence>
<sequence length="227" mass="25389">KHSLGSHEYIQNCRKWENEITLQLLSHSTMRRDLARSAEDDNSRIDLEKHLSHVDRPFRENVTRQGLADYLEGYHNQVNICLENESTQYKNVDRVVQTVKNLCCALDEVETQSISEAIKRLRHSVNLARTHSPKLGSTSPGQSSNSGSSPVEESMALLTTAVYNLVKLYLRSFCPPSPSFSLPTIAQSTDEGGAVEVRSSKEASGTTDHLQFTLFALHGIPGHWVSR</sequence>